<dbReference type="RefSeq" id="WP_008096764.1">
    <property type="nucleotide sequence ID" value="NZ_AOLG01000056.1"/>
</dbReference>
<keyword evidence="2" id="KW-1185">Reference proteome</keyword>
<name>M0FXB8_HALPT</name>
<evidence type="ECO:0000313" key="2">
    <source>
        <dbReference type="Proteomes" id="UP000011559"/>
    </source>
</evidence>
<dbReference type="EMBL" id="AOLG01000056">
    <property type="protein sequence ID" value="ELZ63892.1"/>
    <property type="molecule type" value="Genomic_DNA"/>
</dbReference>
<gene>
    <name evidence="1" type="ORF">C457_17993</name>
</gene>
<dbReference type="PATRIC" id="fig|1227461.3.peg.3536"/>
<evidence type="ECO:0000313" key="1">
    <source>
        <dbReference type="EMBL" id="ELZ63892.1"/>
    </source>
</evidence>
<proteinExistence type="predicted"/>
<dbReference type="GO" id="GO:0016301">
    <property type="term" value="F:kinase activity"/>
    <property type="evidence" value="ECO:0007669"/>
    <property type="project" value="UniProtKB-KW"/>
</dbReference>
<sequence>MGLWTVHWFVTQFDGEVSILDRAEGGSTVELRLPAPEN</sequence>
<organism evidence="1 2">
    <name type="scientific">Haloferax prahovense (strain DSM 18310 / JCM 13924 / TL6)</name>
    <dbReference type="NCBI Taxonomy" id="1227461"/>
    <lineage>
        <taxon>Archaea</taxon>
        <taxon>Methanobacteriati</taxon>
        <taxon>Methanobacteriota</taxon>
        <taxon>Stenosarchaea group</taxon>
        <taxon>Halobacteria</taxon>
        <taxon>Halobacteriales</taxon>
        <taxon>Haloferacaceae</taxon>
        <taxon>Haloferax</taxon>
    </lineage>
</organism>
<comment type="caution">
    <text evidence="1">The sequence shown here is derived from an EMBL/GenBank/DDBJ whole genome shotgun (WGS) entry which is preliminary data.</text>
</comment>
<dbReference type="SUPFAM" id="SSF55874">
    <property type="entry name" value="ATPase domain of HSP90 chaperone/DNA topoisomerase II/histidine kinase"/>
    <property type="match status" value="1"/>
</dbReference>
<protein>
    <submittedName>
        <fullName evidence="1">Signal-transducing histidine kinase-like protein</fullName>
    </submittedName>
</protein>
<dbReference type="InterPro" id="IPR036890">
    <property type="entry name" value="HATPase_C_sf"/>
</dbReference>
<dbReference type="AlphaFoldDB" id="M0FXB8"/>
<dbReference type="Proteomes" id="UP000011559">
    <property type="component" value="Unassembled WGS sequence"/>
</dbReference>
<accession>M0FXB8</accession>
<reference evidence="1 2" key="1">
    <citation type="journal article" date="2014" name="PLoS Genet.">
        <title>Phylogenetically driven sequencing of extremely halophilic archaea reveals strategies for static and dynamic osmo-response.</title>
        <authorList>
            <person name="Becker E.A."/>
            <person name="Seitzer P.M."/>
            <person name="Tritt A."/>
            <person name="Larsen D."/>
            <person name="Krusor M."/>
            <person name="Yao A.I."/>
            <person name="Wu D."/>
            <person name="Madern D."/>
            <person name="Eisen J.A."/>
            <person name="Darling A.E."/>
            <person name="Facciotti M.T."/>
        </authorList>
    </citation>
    <scope>NUCLEOTIDE SEQUENCE [LARGE SCALE GENOMIC DNA]</scope>
    <source>
        <strain evidence="2">DSM 18310 / JCM 13924 / TL6</strain>
    </source>
</reference>